<dbReference type="Gene3D" id="3.30.420.10">
    <property type="entry name" value="Ribonuclease H-like superfamily/Ribonuclease H"/>
    <property type="match status" value="1"/>
</dbReference>
<dbReference type="Pfam" id="PF17917">
    <property type="entry name" value="RT_RNaseH"/>
    <property type="match status" value="1"/>
</dbReference>
<dbReference type="InterPro" id="IPR036397">
    <property type="entry name" value="RNaseH_sf"/>
</dbReference>
<dbReference type="SUPFAM" id="SSF53098">
    <property type="entry name" value="Ribonuclease H-like"/>
    <property type="match status" value="1"/>
</dbReference>
<sequence>MMSVGDNRIHELVDDAILKVLDQYPDVFKEPMTLPPVRSLDPVIPLKSGVVPVSLRPYRAGYHQIRIKAEDVHKTVFRTHMGHYEIKVMPFGLINAPATFQALMNRVFQLFLRRFILVFFYDILIYSGSLKEHVEHLIAMFDTLRDHSLYVKRSKYSFGQPKVEYLGHIINRDGVSTNPVNIKAMLEWPTPKSLKALRGFLGLTGYYGKYVSDYDEFVVETDASHYGIGVVLMEEGKPVAYFSKVLSPKHMGKSIYEKEYMALLNVVDKWRLYFQFKHFVTRTDYHSLKYLMEQRVTSALQQKGLTKLLGLDYEIQYKNGAENRVVDAIRKGKVYIGATGGLRYQLLTTFHASPMGDYSGCEICQRSKDDNAAYPGLLQPLPIPNQAWSQISMDFIEEIPKSRGKKVILVVVDRLTKYSHFIVLSDPYTAVTVAELYWNRIYCLHGVPDSILTVSRTFSSETSLPPFNLLTLLRNQSNFSYGGTSNRVFGSGTGSCCSLSSGCFVSAADVVVPRAFSSSSEFEFSSWDRNCDGENSHVGSGENDEQGDETDYDEQILIADEEDVGNLGSDFPQRWDVLGLGQAMVDFSGVVDNEFLEKLGLEKGTRKVVNHEERGKVLSAMDGCSYKAAAGGSLSNSLVALARLGGQPIAGPALNVALAGSVGSDPLGGFYRSKLRRANVNFLSEPVKDGTTGTVIVLTTSDAQRTMLAYQGTSSRINYDPCLADAVTKTNILVVEGYLFELPDTVRTISKVCEKARKNGALVAITASDVSCIERHYDDYWEIMANYADIVFANSEEARTFCHFSSKESPLSATRYLSHFVPLVSVTDGPKGSYIGVKGEAIYIPPSPCMPVDTCGAGDAYASGILYGLLRGVSDLKSMGSIAAKVASVVVGQQGTRLRVQDAIRLAESFSVHCRNSTIWSDQISSL</sequence>
<feature type="domain" description="Reverse transcriptase" evidence="10">
    <location>
        <begin position="1"/>
        <end position="170"/>
    </location>
</feature>
<dbReference type="InterPro" id="IPR002139">
    <property type="entry name" value="Ribo/fructo_kinase"/>
</dbReference>
<keyword evidence="7" id="KW-0378">Hydrolase</keyword>
<dbReference type="InterPro" id="IPR043502">
    <property type="entry name" value="DNA/RNA_pol_sf"/>
</dbReference>
<evidence type="ECO:0000256" key="2">
    <source>
        <dbReference type="ARBA" id="ARBA00022679"/>
    </source>
</evidence>
<dbReference type="InterPro" id="IPR002173">
    <property type="entry name" value="Carboh/pur_kinase_PfkB_CS"/>
</dbReference>
<dbReference type="InterPro" id="IPR029056">
    <property type="entry name" value="Ribokinase-like"/>
</dbReference>
<evidence type="ECO:0000256" key="7">
    <source>
        <dbReference type="ARBA" id="ARBA00022801"/>
    </source>
</evidence>
<evidence type="ECO:0000256" key="9">
    <source>
        <dbReference type="RuleBase" id="RU003704"/>
    </source>
</evidence>
<dbReference type="InterPro" id="IPR012337">
    <property type="entry name" value="RNaseH-like_sf"/>
</dbReference>
<organism evidence="11 12">
    <name type="scientific">Capsicum baccatum</name>
    <name type="common">Peruvian pepper</name>
    <dbReference type="NCBI Taxonomy" id="33114"/>
    <lineage>
        <taxon>Eukaryota</taxon>
        <taxon>Viridiplantae</taxon>
        <taxon>Streptophyta</taxon>
        <taxon>Embryophyta</taxon>
        <taxon>Tracheophyta</taxon>
        <taxon>Spermatophyta</taxon>
        <taxon>Magnoliopsida</taxon>
        <taxon>eudicotyledons</taxon>
        <taxon>Gunneridae</taxon>
        <taxon>Pentapetalae</taxon>
        <taxon>asterids</taxon>
        <taxon>lamiids</taxon>
        <taxon>Solanales</taxon>
        <taxon>Solanaceae</taxon>
        <taxon>Solanoideae</taxon>
        <taxon>Capsiceae</taxon>
        <taxon>Capsicum</taxon>
    </lineage>
</organism>
<dbReference type="STRING" id="33114.A0A2G2VB12"/>
<dbReference type="GO" id="GO:0016787">
    <property type="term" value="F:hydrolase activity"/>
    <property type="evidence" value="ECO:0007669"/>
    <property type="project" value="UniProtKB-KW"/>
</dbReference>
<dbReference type="InterPro" id="IPR041373">
    <property type="entry name" value="RT_RNaseH"/>
</dbReference>
<keyword evidence="5" id="KW-0255">Endonuclease</keyword>
<dbReference type="EMBL" id="MLFT02000053">
    <property type="protein sequence ID" value="PHT30180.1"/>
    <property type="molecule type" value="Genomic_DNA"/>
</dbReference>
<evidence type="ECO:0000256" key="4">
    <source>
        <dbReference type="ARBA" id="ARBA00022722"/>
    </source>
</evidence>
<dbReference type="CDD" id="cd01168">
    <property type="entry name" value="adenosine_kinase"/>
    <property type="match status" value="1"/>
</dbReference>
<dbReference type="SUPFAM" id="SSF53613">
    <property type="entry name" value="Ribokinase-like"/>
    <property type="match status" value="1"/>
</dbReference>
<dbReference type="AlphaFoldDB" id="A0A2G2VB12"/>
<evidence type="ECO:0000256" key="3">
    <source>
        <dbReference type="ARBA" id="ARBA00022695"/>
    </source>
</evidence>
<dbReference type="GO" id="GO:0016301">
    <property type="term" value="F:kinase activity"/>
    <property type="evidence" value="ECO:0007669"/>
    <property type="project" value="UniProtKB-KW"/>
</dbReference>
<dbReference type="Gene3D" id="3.30.70.270">
    <property type="match status" value="2"/>
</dbReference>
<reference evidence="12" key="2">
    <citation type="journal article" date="2017" name="J. Anim. Genet.">
        <title>Multiple reference genome sequences of hot pepper reveal the massive evolution of plant disease resistance genes by retroduplication.</title>
        <authorList>
            <person name="Kim S."/>
            <person name="Park J."/>
            <person name="Yeom S.-I."/>
            <person name="Kim Y.-M."/>
            <person name="Seo E."/>
            <person name="Kim K.-T."/>
            <person name="Kim M.-S."/>
            <person name="Lee J.M."/>
            <person name="Cheong K."/>
            <person name="Shin H.-S."/>
            <person name="Kim S.-B."/>
            <person name="Han K."/>
            <person name="Lee J."/>
            <person name="Park M."/>
            <person name="Lee H.-A."/>
            <person name="Lee H.-Y."/>
            <person name="Lee Y."/>
            <person name="Oh S."/>
            <person name="Lee J.H."/>
            <person name="Choi E."/>
            <person name="Choi E."/>
            <person name="Lee S.E."/>
            <person name="Jeon J."/>
            <person name="Kim H."/>
            <person name="Choi G."/>
            <person name="Song H."/>
            <person name="Lee J."/>
            <person name="Lee S.-C."/>
            <person name="Kwon J.-K."/>
            <person name="Lee H.-Y."/>
            <person name="Koo N."/>
            <person name="Hong Y."/>
            <person name="Kim R.W."/>
            <person name="Kang W.-H."/>
            <person name="Huh J.H."/>
            <person name="Kang B.-C."/>
            <person name="Yang T.-J."/>
            <person name="Lee Y.-H."/>
            <person name="Bennetzen J.L."/>
            <person name="Choi D."/>
        </authorList>
    </citation>
    <scope>NUCLEOTIDE SEQUENCE [LARGE SCALE GENOMIC DNA]</scope>
    <source>
        <strain evidence="12">cv. PBC81</strain>
    </source>
</reference>
<dbReference type="Pfam" id="PF00078">
    <property type="entry name" value="RVT_1"/>
    <property type="match status" value="1"/>
</dbReference>
<dbReference type="InterPro" id="IPR043128">
    <property type="entry name" value="Rev_trsase/Diguanyl_cyclase"/>
</dbReference>
<dbReference type="Proteomes" id="UP000224567">
    <property type="component" value="Unassembled WGS sequence"/>
</dbReference>
<dbReference type="Gene3D" id="3.40.1190.20">
    <property type="match status" value="1"/>
</dbReference>
<dbReference type="GO" id="GO:0003964">
    <property type="term" value="F:RNA-directed DNA polymerase activity"/>
    <property type="evidence" value="ECO:0007669"/>
    <property type="project" value="UniProtKB-KW"/>
</dbReference>
<gene>
    <name evidence="11" type="ORF">CQW23_30212</name>
</gene>
<dbReference type="OrthoDB" id="415590at2759"/>
<dbReference type="InterPro" id="IPR011611">
    <property type="entry name" value="PfkB_dom"/>
</dbReference>
<dbReference type="Pfam" id="PF00294">
    <property type="entry name" value="PfkB"/>
    <property type="match status" value="1"/>
</dbReference>
<dbReference type="PRINTS" id="PR00990">
    <property type="entry name" value="RIBOKINASE"/>
</dbReference>
<dbReference type="PROSITE" id="PS50878">
    <property type="entry name" value="RT_POL"/>
    <property type="match status" value="1"/>
</dbReference>
<reference evidence="11 12" key="1">
    <citation type="journal article" date="2017" name="Genome Biol.">
        <title>New reference genome sequences of hot pepper reveal the massive evolution of plant disease-resistance genes by retroduplication.</title>
        <authorList>
            <person name="Kim S."/>
            <person name="Park J."/>
            <person name="Yeom S.I."/>
            <person name="Kim Y.M."/>
            <person name="Seo E."/>
            <person name="Kim K.T."/>
            <person name="Kim M.S."/>
            <person name="Lee J.M."/>
            <person name="Cheong K."/>
            <person name="Shin H.S."/>
            <person name="Kim S.B."/>
            <person name="Han K."/>
            <person name="Lee J."/>
            <person name="Park M."/>
            <person name="Lee H.A."/>
            <person name="Lee H.Y."/>
            <person name="Lee Y."/>
            <person name="Oh S."/>
            <person name="Lee J.H."/>
            <person name="Choi E."/>
            <person name="Choi E."/>
            <person name="Lee S.E."/>
            <person name="Jeon J."/>
            <person name="Kim H."/>
            <person name="Choi G."/>
            <person name="Song H."/>
            <person name="Lee J."/>
            <person name="Lee S.C."/>
            <person name="Kwon J.K."/>
            <person name="Lee H.Y."/>
            <person name="Koo N."/>
            <person name="Hong Y."/>
            <person name="Kim R.W."/>
            <person name="Kang W.H."/>
            <person name="Huh J.H."/>
            <person name="Kang B.C."/>
            <person name="Yang T.J."/>
            <person name="Lee Y.H."/>
            <person name="Bennetzen J.L."/>
            <person name="Choi D."/>
        </authorList>
    </citation>
    <scope>NUCLEOTIDE SEQUENCE [LARGE SCALE GENOMIC DNA]</scope>
    <source>
        <strain evidence="12">cv. PBC81</strain>
    </source>
</reference>
<evidence type="ECO:0000256" key="6">
    <source>
        <dbReference type="ARBA" id="ARBA00022777"/>
    </source>
</evidence>
<dbReference type="InterPro" id="IPR000477">
    <property type="entry name" value="RT_dom"/>
</dbReference>
<evidence type="ECO:0000256" key="1">
    <source>
        <dbReference type="ARBA" id="ARBA00010688"/>
    </source>
</evidence>
<dbReference type="PROSITE" id="PS00584">
    <property type="entry name" value="PFKB_KINASES_2"/>
    <property type="match status" value="1"/>
</dbReference>
<keyword evidence="3" id="KW-0548">Nucleotidyltransferase</keyword>
<proteinExistence type="inferred from homology"/>
<dbReference type="FunFam" id="3.40.1190.20:FF:000025">
    <property type="entry name" value="Putative sugar kinase slr0537"/>
    <property type="match status" value="1"/>
</dbReference>
<comment type="similarity">
    <text evidence="1 9">Belongs to the carbohydrate kinase PfkB family.</text>
</comment>
<evidence type="ECO:0000256" key="5">
    <source>
        <dbReference type="ARBA" id="ARBA00022759"/>
    </source>
</evidence>
<evidence type="ECO:0000259" key="10">
    <source>
        <dbReference type="PROSITE" id="PS50878"/>
    </source>
</evidence>
<name>A0A2G2VB12_CAPBA</name>
<dbReference type="GO" id="GO:0003676">
    <property type="term" value="F:nucleic acid binding"/>
    <property type="evidence" value="ECO:0007669"/>
    <property type="project" value="InterPro"/>
</dbReference>
<dbReference type="SUPFAM" id="SSF56672">
    <property type="entry name" value="DNA/RNA polymerases"/>
    <property type="match status" value="1"/>
</dbReference>
<keyword evidence="8" id="KW-0695">RNA-directed DNA polymerase</keyword>
<evidence type="ECO:0000313" key="11">
    <source>
        <dbReference type="EMBL" id="PHT30180.1"/>
    </source>
</evidence>
<dbReference type="InterPro" id="IPR050951">
    <property type="entry name" value="Retrovirus_Pol_polyprotein"/>
</dbReference>
<keyword evidence="12" id="KW-1185">Reference proteome</keyword>
<dbReference type="CDD" id="cd01647">
    <property type="entry name" value="RT_LTR"/>
    <property type="match status" value="1"/>
</dbReference>
<dbReference type="PANTHER" id="PTHR37984:SF5">
    <property type="entry name" value="PROTEIN NYNRIN-LIKE"/>
    <property type="match status" value="1"/>
</dbReference>
<evidence type="ECO:0000256" key="8">
    <source>
        <dbReference type="ARBA" id="ARBA00022918"/>
    </source>
</evidence>
<accession>A0A2G2VB12</accession>
<dbReference type="GO" id="GO:0004519">
    <property type="term" value="F:endonuclease activity"/>
    <property type="evidence" value="ECO:0007669"/>
    <property type="project" value="UniProtKB-KW"/>
</dbReference>
<evidence type="ECO:0000313" key="12">
    <source>
        <dbReference type="Proteomes" id="UP000224567"/>
    </source>
</evidence>
<dbReference type="PANTHER" id="PTHR37984">
    <property type="entry name" value="PROTEIN CBG26694"/>
    <property type="match status" value="1"/>
</dbReference>
<keyword evidence="2 9" id="KW-0808">Transferase</keyword>
<keyword evidence="4" id="KW-0540">Nuclease</keyword>
<keyword evidence="6 9" id="KW-0418">Kinase</keyword>
<dbReference type="CDD" id="cd09274">
    <property type="entry name" value="RNase_HI_RT_Ty3"/>
    <property type="match status" value="1"/>
</dbReference>
<comment type="caution">
    <text evidence="11">The sequence shown here is derived from an EMBL/GenBank/DDBJ whole genome shotgun (WGS) entry which is preliminary data.</text>
</comment>
<protein>
    <recommendedName>
        <fullName evidence="10">Reverse transcriptase domain-containing protein</fullName>
    </recommendedName>
</protein>